<evidence type="ECO:0000256" key="1">
    <source>
        <dbReference type="ARBA" id="ARBA00022598"/>
    </source>
</evidence>
<dbReference type="InterPro" id="IPR002847">
    <property type="entry name" value="F420-0_gamma-glut_ligase-dom"/>
</dbReference>
<dbReference type="SUPFAM" id="SSF144010">
    <property type="entry name" value="CofE-like"/>
    <property type="match status" value="1"/>
</dbReference>
<organism evidence="9 10">
    <name type="scientific">candidate division MSBL1 archaeon SCGC-AAA259E17</name>
    <dbReference type="NCBI Taxonomy" id="1698263"/>
    <lineage>
        <taxon>Archaea</taxon>
        <taxon>Methanobacteriati</taxon>
        <taxon>Methanobacteriota</taxon>
        <taxon>candidate division MSBL1</taxon>
    </lineage>
</organism>
<comment type="caution">
    <text evidence="9">The sequence shown here is derived from an EMBL/GenBank/DDBJ whole genome shotgun (WGS) entry which is preliminary data.</text>
</comment>
<dbReference type="NCBIfam" id="TIGR01916">
    <property type="entry name" value="F420_cofE"/>
    <property type="match status" value="1"/>
</dbReference>
<evidence type="ECO:0000256" key="2">
    <source>
        <dbReference type="ARBA" id="ARBA00022723"/>
    </source>
</evidence>
<evidence type="ECO:0000313" key="9">
    <source>
        <dbReference type="EMBL" id="KXA92807.1"/>
    </source>
</evidence>
<dbReference type="PATRIC" id="fig|1698263.3.peg.623"/>
<keyword evidence="2" id="KW-0479">Metal-binding</keyword>
<dbReference type="PANTHER" id="PTHR47917">
    <property type="match status" value="1"/>
</dbReference>
<keyword evidence="5" id="KW-0630">Potassium</keyword>
<proteinExistence type="predicted"/>
<dbReference type="GO" id="GO:0052618">
    <property type="term" value="F:coenzyme F420-0:L-glutamate ligase activity"/>
    <property type="evidence" value="ECO:0007669"/>
    <property type="project" value="TreeGrafter"/>
</dbReference>
<gene>
    <name evidence="9" type="ORF">AKJ64_02190</name>
</gene>
<dbReference type="Gene3D" id="3.90.1660.10">
    <property type="entry name" value="CofE-like domain"/>
    <property type="match status" value="1"/>
</dbReference>
<dbReference type="PANTHER" id="PTHR47917:SF1">
    <property type="entry name" value="COENZYME F420:L-GLUTAMATE LIGASE"/>
    <property type="match status" value="1"/>
</dbReference>
<evidence type="ECO:0000313" key="10">
    <source>
        <dbReference type="Proteomes" id="UP000070373"/>
    </source>
</evidence>
<reference evidence="9 10" key="1">
    <citation type="journal article" date="2016" name="Sci. Rep.">
        <title>Metabolic traits of an uncultured archaeal lineage -MSBL1- from brine pools of the Red Sea.</title>
        <authorList>
            <person name="Mwirichia R."/>
            <person name="Alam I."/>
            <person name="Rashid M."/>
            <person name="Vinu M."/>
            <person name="Ba-Alawi W."/>
            <person name="Anthony Kamau A."/>
            <person name="Kamanda Ngugi D."/>
            <person name="Goker M."/>
            <person name="Klenk H.P."/>
            <person name="Bajic V."/>
            <person name="Stingl U."/>
        </authorList>
    </citation>
    <scope>NUCLEOTIDE SEQUENCE [LARGE SCALE GENOMIC DNA]</scope>
    <source>
        <strain evidence="9">SCGC-AAA259E17</strain>
    </source>
</reference>
<keyword evidence="1" id="KW-0436">Ligase</keyword>
<dbReference type="Pfam" id="PF01996">
    <property type="entry name" value="F420_ligase"/>
    <property type="match status" value="1"/>
</dbReference>
<dbReference type="Proteomes" id="UP000070373">
    <property type="component" value="Unassembled WGS sequence"/>
</dbReference>
<keyword evidence="4" id="KW-0460">Magnesium</keyword>
<feature type="domain" description="Coenzyme F420:L-glutamate ligase-like" evidence="8">
    <location>
        <begin position="8"/>
        <end position="223"/>
    </location>
</feature>
<evidence type="ECO:0000256" key="7">
    <source>
        <dbReference type="ARBA" id="ARBA00023211"/>
    </source>
</evidence>
<keyword evidence="10" id="KW-1185">Reference proteome</keyword>
<dbReference type="InterPro" id="IPR008225">
    <property type="entry name" value="F420-0_g-glutamyl_ligase"/>
</dbReference>
<evidence type="ECO:0000256" key="6">
    <source>
        <dbReference type="ARBA" id="ARBA00023134"/>
    </source>
</evidence>
<evidence type="ECO:0000259" key="8">
    <source>
        <dbReference type="Pfam" id="PF01996"/>
    </source>
</evidence>
<evidence type="ECO:0000256" key="4">
    <source>
        <dbReference type="ARBA" id="ARBA00022842"/>
    </source>
</evidence>
<name>A0A133UF45_9EURY</name>
<sequence length="246" mass="26519">MITTPVTEIPLVSPGDDVGGLLLNGLSENEIELENGDMIVVAQTIVSKAEGNVVNLESVRPSSEAERFGEELGKDPRKMEMILRETESIVRQAHVLISQTKHGFVCANAGVDSSNVGEGKVTLLPRDPDRSAKEIRDLILEEIGKRVGVIISDSWGRPFRLGAVGFAIGIAGIKPLEDLRGRKDAYGRELKSTSVAPPDALAAVASLDMGEADEKIPAVVIRDPPCELKEGSISDLIRSEEKDLFR</sequence>
<keyword evidence="7" id="KW-0464">Manganese</keyword>
<evidence type="ECO:0000256" key="5">
    <source>
        <dbReference type="ARBA" id="ARBA00022958"/>
    </source>
</evidence>
<keyword evidence="3" id="KW-0547">Nucleotide-binding</keyword>
<dbReference type="GO" id="GO:0005525">
    <property type="term" value="F:GTP binding"/>
    <property type="evidence" value="ECO:0007669"/>
    <property type="project" value="UniProtKB-KW"/>
</dbReference>
<dbReference type="Gene3D" id="3.30.1330.100">
    <property type="entry name" value="CofE-like"/>
    <property type="match status" value="1"/>
</dbReference>
<accession>A0A133UF45</accession>
<protein>
    <recommendedName>
        <fullName evidence="8">Coenzyme F420:L-glutamate ligase-like domain-containing protein</fullName>
    </recommendedName>
</protein>
<dbReference type="GO" id="GO:0046872">
    <property type="term" value="F:metal ion binding"/>
    <property type="evidence" value="ECO:0007669"/>
    <property type="project" value="UniProtKB-KW"/>
</dbReference>
<dbReference type="EMBL" id="LHXN01000029">
    <property type="protein sequence ID" value="KXA92807.1"/>
    <property type="molecule type" value="Genomic_DNA"/>
</dbReference>
<keyword evidence="6" id="KW-0342">GTP-binding</keyword>
<dbReference type="AlphaFoldDB" id="A0A133UF45"/>
<dbReference type="NCBIfam" id="NF009809">
    <property type="entry name" value="PRK13293.1"/>
    <property type="match status" value="1"/>
</dbReference>
<evidence type="ECO:0000256" key="3">
    <source>
        <dbReference type="ARBA" id="ARBA00022741"/>
    </source>
</evidence>